<dbReference type="Proteomes" id="UP000315344">
    <property type="component" value="Unassembled WGS sequence"/>
</dbReference>
<proteinExistence type="inferred from homology"/>
<evidence type="ECO:0000256" key="1">
    <source>
        <dbReference type="ARBA" id="ARBA00005417"/>
    </source>
</evidence>
<keyword evidence="4 7" id="KW-0067">ATP-binding</keyword>
<dbReference type="SUPFAM" id="SSF52540">
    <property type="entry name" value="P-loop containing nucleoside triphosphate hydrolases"/>
    <property type="match status" value="1"/>
</dbReference>
<evidence type="ECO:0000256" key="4">
    <source>
        <dbReference type="ARBA" id="ARBA00022840"/>
    </source>
</evidence>
<keyword evidence="3" id="KW-0547">Nucleotide-binding</keyword>
<dbReference type="GO" id="GO:0015807">
    <property type="term" value="P:L-amino acid transport"/>
    <property type="evidence" value="ECO:0007669"/>
    <property type="project" value="TreeGrafter"/>
</dbReference>
<dbReference type="InterPro" id="IPR052156">
    <property type="entry name" value="BCAA_Transport_ATP-bd_LivF"/>
</dbReference>
<dbReference type="PROSITE" id="PS50893">
    <property type="entry name" value="ABC_TRANSPORTER_2"/>
    <property type="match status" value="1"/>
</dbReference>
<evidence type="ECO:0000256" key="2">
    <source>
        <dbReference type="ARBA" id="ARBA00022448"/>
    </source>
</evidence>
<dbReference type="EMBL" id="VAFL01000007">
    <property type="protein sequence ID" value="TKW66525.1"/>
    <property type="molecule type" value="Genomic_DNA"/>
</dbReference>
<dbReference type="GO" id="GO:0015658">
    <property type="term" value="F:branched-chain amino acid transmembrane transporter activity"/>
    <property type="evidence" value="ECO:0007669"/>
    <property type="project" value="TreeGrafter"/>
</dbReference>
<comment type="caution">
    <text evidence="7">The sequence shown here is derived from an EMBL/GenBank/DDBJ whole genome shotgun (WGS) entry which is preliminary data.</text>
</comment>
<comment type="similarity">
    <text evidence="1">Belongs to the ABC transporter superfamily.</text>
</comment>
<keyword evidence="2" id="KW-0813">Transport</keyword>
<dbReference type="PROSITE" id="PS00211">
    <property type="entry name" value="ABC_TRANSPORTER_1"/>
    <property type="match status" value="1"/>
</dbReference>
<evidence type="ECO:0000256" key="5">
    <source>
        <dbReference type="ARBA" id="ARBA00022970"/>
    </source>
</evidence>
<dbReference type="CDD" id="cd03224">
    <property type="entry name" value="ABC_TM1139_LivF_branched"/>
    <property type="match status" value="1"/>
</dbReference>
<dbReference type="Pfam" id="PF00005">
    <property type="entry name" value="ABC_tran"/>
    <property type="match status" value="1"/>
</dbReference>
<dbReference type="GO" id="GO:0005524">
    <property type="term" value="F:ATP binding"/>
    <property type="evidence" value="ECO:0007669"/>
    <property type="project" value="UniProtKB-KW"/>
</dbReference>
<dbReference type="PANTHER" id="PTHR43820:SF2">
    <property type="entry name" value="ABC TRANSPORTER ATP-BINDING PROTEIN"/>
    <property type="match status" value="1"/>
</dbReference>
<dbReference type="InterPro" id="IPR003593">
    <property type="entry name" value="AAA+_ATPase"/>
</dbReference>
<dbReference type="PROSITE" id="PS50890">
    <property type="entry name" value="PUA"/>
    <property type="match status" value="1"/>
</dbReference>
<sequence length="238" mass="25014">MLELSELTASYGTLQVLHGLSLRIGRGRVHALLGRNGAGKSTALRRIMGLLPPSQGQISLDGQDIADWPTHRIARAGIGYVPEGRDVFTTLSVRENLTLAGRIGRGGWNLDAVSAVFPNLAGRMEAPAAALSGGEQQMLAIGRALMTSPRVMLLDEPSQGLSVAMIAGLRDALARLKAQGMTILLVEQNVGFTTALADDVTLISRGVAVWTGDVAAFATATAPRRRWLGGDAAPSAQQ</sequence>
<dbReference type="AlphaFoldDB" id="A0A533I6X7"/>
<dbReference type="InterPro" id="IPR017871">
    <property type="entry name" value="ABC_transporter-like_CS"/>
</dbReference>
<protein>
    <submittedName>
        <fullName evidence="7">ABC transporter ATP-binding protein</fullName>
    </submittedName>
</protein>
<evidence type="ECO:0000256" key="3">
    <source>
        <dbReference type="ARBA" id="ARBA00022741"/>
    </source>
</evidence>
<dbReference type="SMART" id="SM00382">
    <property type="entry name" value="AAA"/>
    <property type="match status" value="1"/>
</dbReference>
<accession>A0A533I6X7</accession>
<feature type="domain" description="ABC transporter" evidence="6">
    <location>
        <begin position="2"/>
        <end position="230"/>
    </location>
</feature>
<dbReference type="Gene3D" id="3.40.50.300">
    <property type="entry name" value="P-loop containing nucleotide triphosphate hydrolases"/>
    <property type="match status" value="1"/>
</dbReference>
<evidence type="ECO:0000259" key="6">
    <source>
        <dbReference type="PROSITE" id="PS50893"/>
    </source>
</evidence>
<reference evidence="7 8" key="1">
    <citation type="journal article" date="2017" name="Nat. Commun.">
        <title>In situ click chemistry generation of cyclooxygenase-2 inhibitors.</title>
        <authorList>
            <person name="Bhardwaj A."/>
            <person name="Kaur J."/>
            <person name="Wuest M."/>
            <person name="Wuest F."/>
        </authorList>
    </citation>
    <scope>NUCLEOTIDE SEQUENCE [LARGE SCALE GENOMIC DNA]</scope>
    <source>
        <strain evidence="7">S2_012_000_R3_94</strain>
    </source>
</reference>
<evidence type="ECO:0000313" key="7">
    <source>
        <dbReference type="EMBL" id="TKW66525.1"/>
    </source>
</evidence>
<organism evidence="7 8">
    <name type="scientific">Paracoccus denitrificans</name>
    <dbReference type="NCBI Taxonomy" id="266"/>
    <lineage>
        <taxon>Bacteria</taxon>
        <taxon>Pseudomonadati</taxon>
        <taxon>Pseudomonadota</taxon>
        <taxon>Alphaproteobacteria</taxon>
        <taxon>Rhodobacterales</taxon>
        <taxon>Paracoccaceae</taxon>
        <taxon>Paracoccus</taxon>
    </lineage>
</organism>
<evidence type="ECO:0000313" key="8">
    <source>
        <dbReference type="Proteomes" id="UP000315344"/>
    </source>
</evidence>
<name>A0A533I6X7_PARDE</name>
<dbReference type="PANTHER" id="PTHR43820">
    <property type="entry name" value="HIGH-AFFINITY BRANCHED-CHAIN AMINO ACID TRANSPORT ATP-BINDING PROTEIN LIVF"/>
    <property type="match status" value="1"/>
</dbReference>
<dbReference type="GO" id="GO:0016887">
    <property type="term" value="F:ATP hydrolysis activity"/>
    <property type="evidence" value="ECO:0007669"/>
    <property type="project" value="InterPro"/>
</dbReference>
<keyword evidence="5" id="KW-0029">Amino-acid transport</keyword>
<dbReference type="InterPro" id="IPR027417">
    <property type="entry name" value="P-loop_NTPase"/>
</dbReference>
<gene>
    <name evidence="7" type="ORF">DI616_10735</name>
</gene>
<dbReference type="InterPro" id="IPR003439">
    <property type="entry name" value="ABC_transporter-like_ATP-bd"/>
</dbReference>